<protein>
    <submittedName>
        <fullName evidence="2">Uncharacterized protein</fullName>
    </submittedName>
</protein>
<comment type="caution">
    <text evidence="2">The sequence shown here is derived from an EMBL/GenBank/DDBJ whole genome shotgun (WGS) entry which is preliminary data.</text>
</comment>
<proteinExistence type="predicted"/>
<name>A0ABQ5DS69_9ASTR</name>
<dbReference type="EMBL" id="BQNB010015596">
    <property type="protein sequence ID" value="GJT41860.1"/>
    <property type="molecule type" value="Genomic_DNA"/>
</dbReference>
<reference evidence="2" key="1">
    <citation type="journal article" date="2022" name="Int. J. Mol. Sci.">
        <title>Draft Genome of Tanacetum Coccineum: Genomic Comparison of Closely Related Tanacetum-Family Plants.</title>
        <authorList>
            <person name="Yamashiro T."/>
            <person name="Shiraishi A."/>
            <person name="Nakayama K."/>
            <person name="Satake H."/>
        </authorList>
    </citation>
    <scope>NUCLEOTIDE SEQUENCE</scope>
</reference>
<feature type="coiled-coil region" evidence="1">
    <location>
        <begin position="106"/>
        <end position="140"/>
    </location>
</feature>
<sequence>MWILLQDTIMKIRLECMKPKWAKDYTYHKEKMLLCKQAEKGVPLQVEQADWLKDTDKEIDEPELEAHYSFMAKIQEVLPVESGSDAEPLKKADQNAEECDDERAVLANLISNLKLDTDENKKIQKQLKKANTTLSHELQECKSALEEYTSSLRDSNRTRDRYLVALHDKEVELEKMTKVIKGEVEKIKDIKVKDVLLACDTQLEVFNNEVNRLSRIHDDSKHDDDMGYHPSDVAFIECELKDEALRNKAIMEGLINEDDNEPRYKQKRQWNMYTNYDDAY</sequence>
<gene>
    <name evidence="2" type="ORF">Tco_0941725</name>
</gene>
<accession>A0ABQ5DS69</accession>
<dbReference type="Proteomes" id="UP001151760">
    <property type="component" value="Unassembled WGS sequence"/>
</dbReference>
<keyword evidence="1" id="KW-0175">Coiled coil</keyword>
<evidence type="ECO:0000313" key="2">
    <source>
        <dbReference type="EMBL" id="GJT41860.1"/>
    </source>
</evidence>
<reference evidence="2" key="2">
    <citation type="submission" date="2022-01" db="EMBL/GenBank/DDBJ databases">
        <authorList>
            <person name="Yamashiro T."/>
            <person name="Shiraishi A."/>
            <person name="Satake H."/>
            <person name="Nakayama K."/>
        </authorList>
    </citation>
    <scope>NUCLEOTIDE SEQUENCE</scope>
</reference>
<evidence type="ECO:0000256" key="1">
    <source>
        <dbReference type="SAM" id="Coils"/>
    </source>
</evidence>
<keyword evidence="3" id="KW-1185">Reference proteome</keyword>
<organism evidence="2 3">
    <name type="scientific">Tanacetum coccineum</name>
    <dbReference type="NCBI Taxonomy" id="301880"/>
    <lineage>
        <taxon>Eukaryota</taxon>
        <taxon>Viridiplantae</taxon>
        <taxon>Streptophyta</taxon>
        <taxon>Embryophyta</taxon>
        <taxon>Tracheophyta</taxon>
        <taxon>Spermatophyta</taxon>
        <taxon>Magnoliopsida</taxon>
        <taxon>eudicotyledons</taxon>
        <taxon>Gunneridae</taxon>
        <taxon>Pentapetalae</taxon>
        <taxon>asterids</taxon>
        <taxon>campanulids</taxon>
        <taxon>Asterales</taxon>
        <taxon>Asteraceae</taxon>
        <taxon>Asteroideae</taxon>
        <taxon>Anthemideae</taxon>
        <taxon>Anthemidinae</taxon>
        <taxon>Tanacetum</taxon>
    </lineage>
</organism>
<evidence type="ECO:0000313" key="3">
    <source>
        <dbReference type="Proteomes" id="UP001151760"/>
    </source>
</evidence>